<gene>
    <name evidence="2" type="ORF">NDU88_010639</name>
</gene>
<keyword evidence="3" id="KW-1185">Reference proteome</keyword>
<feature type="region of interest" description="Disordered" evidence="1">
    <location>
        <begin position="1"/>
        <end position="30"/>
    </location>
</feature>
<evidence type="ECO:0000313" key="2">
    <source>
        <dbReference type="EMBL" id="KAJ1144339.1"/>
    </source>
</evidence>
<sequence length="84" mass="8845">MERSASVKGGGERLMPATVASRNPKTKARSHIFIKSAPQTGSSAGDPMISKSVRADLFLTEKFNSLELASSPSFSGFLATINDG</sequence>
<comment type="caution">
    <text evidence="2">The sequence shown here is derived from an EMBL/GenBank/DDBJ whole genome shotgun (WGS) entry which is preliminary data.</text>
</comment>
<organism evidence="2 3">
    <name type="scientific">Pleurodeles waltl</name>
    <name type="common">Iberian ribbed newt</name>
    <dbReference type="NCBI Taxonomy" id="8319"/>
    <lineage>
        <taxon>Eukaryota</taxon>
        <taxon>Metazoa</taxon>
        <taxon>Chordata</taxon>
        <taxon>Craniata</taxon>
        <taxon>Vertebrata</taxon>
        <taxon>Euteleostomi</taxon>
        <taxon>Amphibia</taxon>
        <taxon>Batrachia</taxon>
        <taxon>Caudata</taxon>
        <taxon>Salamandroidea</taxon>
        <taxon>Salamandridae</taxon>
        <taxon>Pleurodelinae</taxon>
        <taxon>Pleurodeles</taxon>
    </lineage>
</organism>
<protein>
    <submittedName>
        <fullName evidence="2">Uncharacterized protein</fullName>
    </submittedName>
</protein>
<evidence type="ECO:0000256" key="1">
    <source>
        <dbReference type="SAM" id="MobiDB-lite"/>
    </source>
</evidence>
<name>A0AAV7QWZ0_PLEWA</name>
<dbReference type="Proteomes" id="UP001066276">
    <property type="component" value="Chromosome 6"/>
</dbReference>
<proteinExistence type="predicted"/>
<evidence type="ECO:0000313" key="3">
    <source>
        <dbReference type="Proteomes" id="UP001066276"/>
    </source>
</evidence>
<dbReference type="EMBL" id="JANPWB010000010">
    <property type="protein sequence ID" value="KAJ1144339.1"/>
    <property type="molecule type" value="Genomic_DNA"/>
</dbReference>
<dbReference type="AlphaFoldDB" id="A0AAV7QWZ0"/>
<reference evidence="2" key="1">
    <citation type="journal article" date="2022" name="bioRxiv">
        <title>Sequencing and chromosome-scale assembly of the giantPleurodeles waltlgenome.</title>
        <authorList>
            <person name="Brown T."/>
            <person name="Elewa A."/>
            <person name="Iarovenko S."/>
            <person name="Subramanian E."/>
            <person name="Araus A.J."/>
            <person name="Petzold A."/>
            <person name="Susuki M."/>
            <person name="Suzuki K.-i.T."/>
            <person name="Hayashi T."/>
            <person name="Toyoda A."/>
            <person name="Oliveira C."/>
            <person name="Osipova E."/>
            <person name="Leigh N.D."/>
            <person name="Simon A."/>
            <person name="Yun M.H."/>
        </authorList>
    </citation>
    <scope>NUCLEOTIDE SEQUENCE</scope>
    <source>
        <strain evidence="2">20211129_DDA</strain>
        <tissue evidence="2">Liver</tissue>
    </source>
</reference>
<accession>A0AAV7QWZ0</accession>